<evidence type="ECO:0000313" key="1">
    <source>
        <dbReference type="EMBL" id="EYF05089.1"/>
    </source>
</evidence>
<dbReference type="Pfam" id="PF12059">
    <property type="entry name" value="DUF3540"/>
    <property type="match status" value="1"/>
</dbReference>
<dbReference type="RefSeq" id="WP_052375492.1">
    <property type="nucleotide sequence ID" value="NZ_ASRX01000027.1"/>
</dbReference>
<name>A0A017T7A1_9BACT</name>
<evidence type="ECO:0000313" key="2">
    <source>
        <dbReference type="Proteomes" id="UP000019678"/>
    </source>
</evidence>
<evidence type="ECO:0008006" key="3">
    <source>
        <dbReference type="Google" id="ProtNLM"/>
    </source>
</evidence>
<protein>
    <recommendedName>
        <fullName evidence="3">DUF3540 domain-containing protein</fullName>
    </recommendedName>
</protein>
<accession>A0A017T7A1</accession>
<organism evidence="1 2">
    <name type="scientific">Chondromyces apiculatus DSM 436</name>
    <dbReference type="NCBI Taxonomy" id="1192034"/>
    <lineage>
        <taxon>Bacteria</taxon>
        <taxon>Pseudomonadati</taxon>
        <taxon>Myxococcota</taxon>
        <taxon>Polyangia</taxon>
        <taxon>Polyangiales</taxon>
        <taxon>Polyangiaceae</taxon>
        <taxon>Chondromyces</taxon>
    </lineage>
</organism>
<proteinExistence type="predicted"/>
<dbReference type="OrthoDB" id="5432037at2"/>
<dbReference type="Proteomes" id="UP000019678">
    <property type="component" value="Unassembled WGS sequence"/>
</dbReference>
<dbReference type="InterPro" id="IPR021927">
    <property type="entry name" value="DUF3540"/>
</dbReference>
<dbReference type="STRING" id="1192034.CAP_3679"/>
<keyword evidence="2" id="KW-1185">Reference proteome</keyword>
<reference evidence="1 2" key="1">
    <citation type="submission" date="2013-05" db="EMBL/GenBank/DDBJ databases">
        <title>Genome assembly of Chondromyces apiculatus DSM 436.</title>
        <authorList>
            <person name="Sharma G."/>
            <person name="Khatri I."/>
            <person name="Kaur C."/>
            <person name="Mayilraj S."/>
            <person name="Subramanian S."/>
        </authorList>
    </citation>
    <scope>NUCLEOTIDE SEQUENCE [LARGE SCALE GENOMIC DNA]</scope>
    <source>
        <strain evidence="1 2">DSM 436</strain>
    </source>
</reference>
<comment type="caution">
    <text evidence="1">The sequence shown here is derived from an EMBL/GenBank/DDBJ whole genome shotgun (WGS) entry which is preliminary data.</text>
</comment>
<gene>
    <name evidence="1" type="ORF">CAP_3679</name>
</gene>
<dbReference type="eggNOG" id="ENOG50333C0">
    <property type="taxonomic scope" value="Bacteria"/>
</dbReference>
<sequence length="226" mass="24058">MQNLARKLTPEPVTLDEGTIVAVKDGAFTVRTGDFDCTARRARSCLVAPQVGDEVLVSFGREGRCFVLAVLDSAPEVQPGATPGATRPTTIEVDGDLDVRVSSGKLGLRAARGVSVTSGDELNLVGKALSVSALEGTVFVQQLAYLGSRFKAEVEAIKTVGSVCDAVFERVSQRVKRSFRAVEDLDQLKAGKVDYAAETTMSLRAEHAVVHAEELVKVDAKQIQLG</sequence>
<dbReference type="AlphaFoldDB" id="A0A017T7A1"/>
<dbReference type="EMBL" id="ASRX01000027">
    <property type="protein sequence ID" value="EYF05089.1"/>
    <property type="molecule type" value="Genomic_DNA"/>
</dbReference>